<dbReference type="KEGG" id="vac:E4Z98_02550"/>
<gene>
    <name evidence="2" type="ORF">E4031_04730</name>
    <name evidence="1" type="ORF">E4Z98_02550</name>
</gene>
<evidence type="ECO:0000313" key="2">
    <source>
        <dbReference type="EMBL" id="TFZ41902.1"/>
    </source>
</evidence>
<accession>A0A7Z2B6L3</accession>
<reference evidence="2 4" key="1">
    <citation type="submission" date="2019-03" db="EMBL/GenBank/DDBJ databases">
        <title>Vagococcus sp. was isolated fron gut of Carduelis flavirostris.</title>
        <authorList>
            <person name="Ge Y."/>
        </authorList>
    </citation>
    <scope>NUCLEOTIDE SEQUENCE [LARGE SCALE GENOMIC DNA]</scope>
    <source>
        <strain evidence="2 4">CF-210</strain>
    </source>
</reference>
<name>A0A4Z0DAL5_9ENTE</name>
<evidence type="ECO:0000313" key="3">
    <source>
        <dbReference type="Proteomes" id="UP000296883"/>
    </source>
</evidence>
<dbReference type="Proteomes" id="UP000297725">
    <property type="component" value="Unassembled WGS sequence"/>
</dbReference>
<evidence type="ECO:0000313" key="1">
    <source>
        <dbReference type="EMBL" id="QCA28248.1"/>
    </source>
</evidence>
<accession>A0A4Z0DAL5</accession>
<keyword evidence="3" id="KW-1185">Reference proteome</keyword>
<dbReference type="InterPro" id="IPR046242">
    <property type="entry name" value="DUF6275"/>
</dbReference>
<organism evidence="1 3">
    <name type="scientific">Vagococcus xieshaowenii</name>
    <dbReference type="NCBI Taxonomy" id="2562451"/>
    <lineage>
        <taxon>Bacteria</taxon>
        <taxon>Bacillati</taxon>
        <taxon>Bacillota</taxon>
        <taxon>Bacilli</taxon>
        <taxon>Lactobacillales</taxon>
        <taxon>Enterococcaceae</taxon>
        <taxon>Vagococcus</taxon>
    </lineage>
</organism>
<dbReference type="Pfam" id="PF19791">
    <property type="entry name" value="DUF6275"/>
    <property type="match status" value="1"/>
</dbReference>
<dbReference type="Proteomes" id="UP000296883">
    <property type="component" value="Chromosome"/>
</dbReference>
<dbReference type="EMBL" id="SRHU01000018">
    <property type="protein sequence ID" value="TFZ41902.1"/>
    <property type="molecule type" value="Genomic_DNA"/>
</dbReference>
<evidence type="ECO:0000313" key="4">
    <source>
        <dbReference type="Proteomes" id="UP000297725"/>
    </source>
</evidence>
<protein>
    <submittedName>
        <fullName evidence="1">Uncharacterized protein</fullName>
    </submittedName>
</protein>
<proteinExistence type="predicted"/>
<dbReference type="RefSeq" id="WP_135254290.1">
    <property type="nucleotide sequence ID" value="NZ_CP038865.1"/>
</dbReference>
<dbReference type="EMBL" id="CP038865">
    <property type="protein sequence ID" value="QCA28248.1"/>
    <property type="molecule type" value="Genomic_DNA"/>
</dbReference>
<sequence length="87" mass="10075">MNHSEFINKCKELVAEYANNHLDVTDKANITTDNVFVVWSCKTLQNSKALLSTTLSDGMYYECTLNGDKKEIYFDAYKKWENKVIKV</sequence>
<dbReference type="AlphaFoldDB" id="A0A4Z0DAL5"/>
<dbReference type="OrthoDB" id="1701665at2"/>
<reference evidence="1 3" key="2">
    <citation type="journal article" date="2020" name="Int. J. Syst. Evol. Microbiol.">
        <title>Vagococcus xieshaowenii sp. nov., isolated from snow finch (Montifringilla taczanowskii) cloacal content.</title>
        <authorList>
            <person name="Ge Y."/>
            <person name="Yang J."/>
            <person name="Lai X.H."/>
            <person name="Zhang G."/>
            <person name="Jin D."/>
            <person name="Lu S."/>
            <person name="Wang B."/>
            <person name="Huang Y."/>
            <person name="Huang Y."/>
            <person name="Ren Z."/>
            <person name="Zhang X."/>
            <person name="Xu J."/>
        </authorList>
    </citation>
    <scope>NUCLEOTIDE SEQUENCE [LARGE SCALE GENOMIC DNA]</scope>
    <source>
        <strain evidence="3">personal::cf-49</strain>
        <strain evidence="1">Personal::cf-49</strain>
    </source>
</reference>